<name>A0A9W9C6E0_9PLEO</name>
<organism evidence="2 3">
    <name type="scientific">Didymosphaeria variabile</name>
    <dbReference type="NCBI Taxonomy" id="1932322"/>
    <lineage>
        <taxon>Eukaryota</taxon>
        <taxon>Fungi</taxon>
        <taxon>Dikarya</taxon>
        <taxon>Ascomycota</taxon>
        <taxon>Pezizomycotina</taxon>
        <taxon>Dothideomycetes</taxon>
        <taxon>Pleosporomycetidae</taxon>
        <taxon>Pleosporales</taxon>
        <taxon>Massarineae</taxon>
        <taxon>Didymosphaeriaceae</taxon>
        <taxon>Didymosphaeria</taxon>
    </lineage>
</organism>
<dbReference type="Gene3D" id="2.40.160.20">
    <property type="match status" value="1"/>
</dbReference>
<dbReference type="RefSeq" id="XP_056066529.1">
    <property type="nucleotide sequence ID" value="XM_056219402.1"/>
</dbReference>
<evidence type="ECO:0000313" key="3">
    <source>
        <dbReference type="Proteomes" id="UP001140513"/>
    </source>
</evidence>
<dbReference type="OrthoDB" id="2544694at2759"/>
<feature type="chain" id="PRO_5040755495" evidence="1">
    <location>
        <begin position="22"/>
        <end position="169"/>
    </location>
</feature>
<keyword evidence="1" id="KW-0732">Signal</keyword>
<dbReference type="PANTHER" id="PTHR37315:SF1">
    <property type="entry name" value="UPF0311 PROTEIN BLR7842"/>
    <property type="match status" value="1"/>
</dbReference>
<dbReference type="Proteomes" id="UP001140513">
    <property type="component" value="Unassembled WGS sequence"/>
</dbReference>
<proteinExistence type="predicted"/>
<dbReference type="InterPro" id="IPR020915">
    <property type="entry name" value="UPF0311"/>
</dbReference>
<dbReference type="EMBL" id="JAPEUX010000008">
    <property type="protein sequence ID" value="KAJ4346729.1"/>
    <property type="molecule type" value="Genomic_DNA"/>
</dbReference>
<evidence type="ECO:0000313" key="2">
    <source>
        <dbReference type="EMBL" id="KAJ4346729.1"/>
    </source>
</evidence>
<gene>
    <name evidence="2" type="ORF">N0V89_010661</name>
</gene>
<keyword evidence="3" id="KW-1185">Reference proteome</keyword>
<protein>
    <submittedName>
        <fullName evidence="2">Uncharacterized protein</fullName>
    </submittedName>
</protein>
<accession>A0A9W9C6E0</accession>
<reference evidence="2" key="1">
    <citation type="submission" date="2022-10" db="EMBL/GenBank/DDBJ databases">
        <title>Tapping the CABI collections for fungal endophytes: first genome assemblies for Collariella, Neodidymelliopsis, Ascochyta clinopodiicola, Didymella pomorum, Didymosphaeria variabile, Neocosmospora piperis and Neocucurbitaria cava.</title>
        <authorList>
            <person name="Hill R."/>
        </authorList>
    </citation>
    <scope>NUCLEOTIDE SEQUENCE</scope>
    <source>
        <strain evidence="2">IMI 356815</strain>
    </source>
</reference>
<dbReference type="AlphaFoldDB" id="A0A9W9C6E0"/>
<sequence length="169" mass="18321">MLKFFVSTSLVLLASTVTGLAAPTPPGLEFLYSLNCTLGEIFTTGVGPYGEVRVIPITGGYFEGPKMKGDVLNLGADWNYLDNHGTTHPDTRYSLRTDDGENIYIKTAGSAQSDGLTHLRGIYETGSEKYFWLNYVTAVGILRSGAASNVLIDMWYLTSPPNGTVAVRE</sequence>
<evidence type="ECO:0000256" key="1">
    <source>
        <dbReference type="SAM" id="SignalP"/>
    </source>
</evidence>
<dbReference type="GeneID" id="80914191"/>
<dbReference type="Pfam" id="PF11578">
    <property type="entry name" value="DUF3237"/>
    <property type="match status" value="1"/>
</dbReference>
<comment type="caution">
    <text evidence="2">The sequence shown here is derived from an EMBL/GenBank/DDBJ whole genome shotgun (WGS) entry which is preliminary data.</text>
</comment>
<dbReference type="PANTHER" id="PTHR37315">
    <property type="entry name" value="UPF0311 PROTEIN BLR7842"/>
    <property type="match status" value="1"/>
</dbReference>
<feature type="signal peptide" evidence="1">
    <location>
        <begin position="1"/>
        <end position="21"/>
    </location>
</feature>